<dbReference type="Proteomes" id="UP000471640">
    <property type="component" value="Unassembled WGS sequence"/>
</dbReference>
<dbReference type="AlphaFoldDB" id="A0A6P1E256"/>
<dbReference type="RefSeq" id="WP_164656731.1">
    <property type="nucleotide sequence ID" value="NZ_JAAIJR010000181.1"/>
</dbReference>
<organism evidence="2 3">
    <name type="scientific">Thiorhodococcus mannitoliphagus</name>
    <dbReference type="NCBI Taxonomy" id="329406"/>
    <lineage>
        <taxon>Bacteria</taxon>
        <taxon>Pseudomonadati</taxon>
        <taxon>Pseudomonadota</taxon>
        <taxon>Gammaproteobacteria</taxon>
        <taxon>Chromatiales</taxon>
        <taxon>Chromatiaceae</taxon>
        <taxon>Thiorhodococcus</taxon>
    </lineage>
</organism>
<feature type="compositionally biased region" description="Polar residues" evidence="1">
    <location>
        <begin position="27"/>
        <end position="37"/>
    </location>
</feature>
<reference evidence="3" key="1">
    <citation type="journal article" date="2020" name="Microbiol. Resour. Announc.">
        <title>Draft Genome Sequences of Thiorhodococcus mannitoliphagus and Thiorhodococcus minor, Purple Sulfur Photosynthetic Bacteria in the Gammaproteobacterial Family Chromatiaceae.</title>
        <authorList>
            <person name="Aviles F.A."/>
            <person name="Meyer T.E."/>
            <person name="Kyndt J.A."/>
        </authorList>
    </citation>
    <scope>NUCLEOTIDE SEQUENCE [LARGE SCALE GENOMIC DNA]</scope>
    <source>
        <strain evidence="3">DSM 18266</strain>
    </source>
</reference>
<proteinExistence type="predicted"/>
<protein>
    <submittedName>
        <fullName evidence="2">Uncharacterized protein</fullName>
    </submittedName>
</protein>
<gene>
    <name evidence="2" type="ORF">G3480_23850</name>
</gene>
<name>A0A6P1E256_9GAMM</name>
<evidence type="ECO:0000256" key="1">
    <source>
        <dbReference type="SAM" id="MobiDB-lite"/>
    </source>
</evidence>
<accession>A0A6P1E256</accession>
<reference evidence="2 3" key="2">
    <citation type="submission" date="2020-02" db="EMBL/GenBank/DDBJ databases">
        <title>Genome sequences of Thiorhodococcus mannitoliphagus and Thiorhodococcus minor, purple sulfur photosynthetic bacteria in the gammaproteobacterial family, Chromatiaceae.</title>
        <authorList>
            <person name="Aviles F.A."/>
            <person name="Meyer T.E."/>
            <person name="Kyndt J.A."/>
        </authorList>
    </citation>
    <scope>NUCLEOTIDE SEQUENCE [LARGE SCALE GENOMIC DNA]</scope>
    <source>
        <strain evidence="2 3">DSM 18266</strain>
    </source>
</reference>
<sequence length="51" mass="5564">MSIGSLRGPNQALETDGYPALHLRVTGSATPEVQHQQEPVRDPDLDLISPR</sequence>
<evidence type="ECO:0000313" key="3">
    <source>
        <dbReference type="Proteomes" id="UP000471640"/>
    </source>
</evidence>
<feature type="region of interest" description="Disordered" evidence="1">
    <location>
        <begin position="27"/>
        <end position="51"/>
    </location>
</feature>
<evidence type="ECO:0000313" key="2">
    <source>
        <dbReference type="EMBL" id="NEX23293.1"/>
    </source>
</evidence>
<dbReference type="EMBL" id="JAAIJR010000181">
    <property type="protein sequence ID" value="NEX23293.1"/>
    <property type="molecule type" value="Genomic_DNA"/>
</dbReference>
<keyword evidence="3" id="KW-1185">Reference proteome</keyword>
<comment type="caution">
    <text evidence="2">The sequence shown here is derived from an EMBL/GenBank/DDBJ whole genome shotgun (WGS) entry which is preliminary data.</text>
</comment>